<evidence type="ECO:0000313" key="1">
    <source>
        <dbReference type="EMBL" id="KZV27917.1"/>
    </source>
</evidence>
<organism evidence="1 2">
    <name type="scientific">Dorcoceras hygrometricum</name>
    <dbReference type="NCBI Taxonomy" id="472368"/>
    <lineage>
        <taxon>Eukaryota</taxon>
        <taxon>Viridiplantae</taxon>
        <taxon>Streptophyta</taxon>
        <taxon>Embryophyta</taxon>
        <taxon>Tracheophyta</taxon>
        <taxon>Spermatophyta</taxon>
        <taxon>Magnoliopsida</taxon>
        <taxon>eudicotyledons</taxon>
        <taxon>Gunneridae</taxon>
        <taxon>Pentapetalae</taxon>
        <taxon>asterids</taxon>
        <taxon>lamiids</taxon>
        <taxon>Lamiales</taxon>
        <taxon>Gesneriaceae</taxon>
        <taxon>Didymocarpoideae</taxon>
        <taxon>Trichosporeae</taxon>
        <taxon>Loxocarpinae</taxon>
        <taxon>Dorcoceras</taxon>
    </lineage>
</organism>
<dbReference type="Proteomes" id="UP000250235">
    <property type="component" value="Unassembled WGS sequence"/>
</dbReference>
<reference evidence="1 2" key="1">
    <citation type="journal article" date="2015" name="Proc. Natl. Acad. Sci. U.S.A.">
        <title>The resurrection genome of Boea hygrometrica: A blueprint for survival of dehydration.</title>
        <authorList>
            <person name="Xiao L."/>
            <person name="Yang G."/>
            <person name="Zhang L."/>
            <person name="Yang X."/>
            <person name="Zhao S."/>
            <person name="Ji Z."/>
            <person name="Zhou Q."/>
            <person name="Hu M."/>
            <person name="Wang Y."/>
            <person name="Chen M."/>
            <person name="Xu Y."/>
            <person name="Jin H."/>
            <person name="Xiao X."/>
            <person name="Hu G."/>
            <person name="Bao F."/>
            <person name="Hu Y."/>
            <person name="Wan P."/>
            <person name="Li L."/>
            <person name="Deng X."/>
            <person name="Kuang T."/>
            <person name="Xiang C."/>
            <person name="Zhu J.K."/>
            <person name="Oliver M.J."/>
            <person name="He Y."/>
        </authorList>
    </citation>
    <scope>NUCLEOTIDE SEQUENCE [LARGE SCALE GENOMIC DNA]</scope>
    <source>
        <strain evidence="2">cv. XS01</strain>
    </source>
</reference>
<evidence type="ECO:0000313" key="2">
    <source>
        <dbReference type="Proteomes" id="UP000250235"/>
    </source>
</evidence>
<dbReference type="AlphaFoldDB" id="A0A2Z7B7S3"/>
<name>A0A2Z7B7S3_9LAMI</name>
<keyword evidence="2" id="KW-1185">Reference proteome</keyword>
<dbReference type="EMBL" id="KV010233">
    <property type="protein sequence ID" value="KZV27917.1"/>
    <property type="molecule type" value="Genomic_DNA"/>
</dbReference>
<sequence length="133" mass="14591">MRNGLRIIVARWPCNSGHQIAQRVRETSDAGRPLCACDAHACAWLRPASRGNRHFTVGGDRLRQSGPRPEGRLLRQPALEGLMRSARTETPRKVFRTNSDEGGGDARRCKEAAAAILERGGAAHLDARVRVVC</sequence>
<accession>A0A2Z7B7S3</accession>
<gene>
    <name evidence="1" type="ORF">F511_34551</name>
</gene>
<proteinExistence type="predicted"/>
<protein>
    <submittedName>
        <fullName evidence="1">Uncharacterized protein</fullName>
    </submittedName>
</protein>